<dbReference type="PANTHER" id="PTHR42832:SF3">
    <property type="entry name" value="L-GLUTAMINE--4-(METHYLSULFANYL)-2-OXOBUTANOATE AMINOTRANSFERASE"/>
    <property type="match status" value="1"/>
</dbReference>
<dbReference type="CDD" id="cd00609">
    <property type="entry name" value="AAT_like"/>
    <property type="match status" value="1"/>
</dbReference>
<dbReference type="Pfam" id="PF00155">
    <property type="entry name" value="Aminotran_1_2"/>
    <property type="match status" value="1"/>
</dbReference>
<dbReference type="EC" id="2.6.1.-" evidence="4"/>
<dbReference type="InterPro" id="IPR015422">
    <property type="entry name" value="PyrdxlP-dep_Trfase_small"/>
</dbReference>
<comment type="similarity">
    <text evidence="4">Belongs to the class-I pyridoxal-phosphate-dependent aminotransferase family.</text>
</comment>
<dbReference type="SUPFAM" id="SSF53383">
    <property type="entry name" value="PLP-dependent transferases"/>
    <property type="match status" value="1"/>
</dbReference>
<evidence type="ECO:0000256" key="1">
    <source>
        <dbReference type="ARBA" id="ARBA00001933"/>
    </source>
</evidence>
<evidence type="ECO:0000256" key="2">
    <source>
        <dbReference type="ARBA" id="ARBA00022576"/>
    </source>
</evidence>
<dbReference type="EMBL" id="OBML01000003">
    <property type="protein sequence ID" value="SOB98903.1"/>
    <property type="molecule type" value="Genomic_DNA"/>
</dbReference>
<reference evidence="6 7" key="1">
    <citation type="submission" date="2017-08" db="EMBL/GenBank/DDBJ databases">
        <authorList>
            <person name="de Groot N.N."/>
        </authorList>
    </citation>
    <scope>NUCLEOTIDE SEQUENCE [LARGE SCALE GENOMIC DNA]</scope>
    <source>
        <strain evidence="6 7">USBA 352</strain>
    </source>
</reference>
<keyword evidence="7" id="KW-1185">Reference proteome</keyword>
<sequence>MSSDAAPKAARSASLPSSNPFERLAALIADLAPGMDPVVMTIGEPRHAVPGFVADVLAGSIGDFSRYPNIRGTDAFRESVGRWLDTRYGLGGTLDVARGILPLNGSREGLTFAALGARDYLAKDNLAKTGARPAVLMPNPFYQTYAAAAHVAGAELVALDARAETGFLPDLDALSPELLDRTIAFYYASPANPQGVAADLAIWQRVIALARRHRFLVIADECYSEIYRDAPPAGVLEAAHAMGEGFANVVSINSLSKRSNLAGLRVGLAAGDPDFLEAWARFRGLAAPQVSMPLQAVAAAAFADEAHVAENRRLYNAKYDVAQSLLAPLFGQVVPQAGFFLWLDVARWGGGIEVTRRLWAEAGVKVLPGAYLAMDGACGNPGADYIRIALVDDETTIGRALSRVVAVLGD</sequence>
<dbReference type="InterPro" id="IPR015421">
    <property type="entry name" value="PyrdxlP-dep_Trfase_major"/>
</dbReference>
<dbReference type="STRING" id="538381.GCA_001696535_04132"/>
<dbReference type="GO" id="GO:0008483">
    <property type="term" value="F:transaminase activity"/>
    <property type="evidence" value="ECO:0007669"/>
    <property type="project" value="UniProtKB-KW"/>
</dbReference>
<dbReference type="GO" id="GO:0030170">
    <property type="term" value="F:pyridoxal phosphate binding"/>
    <property type="evidence" value="ECO:0007669"/>
    <property type="project" value="InterPro"/>
</dbReference>
<dbReference type="InterPro" id="IPR004839">
    <property type="entry name" value="Aminotransferase_I/II_large"/>
</dbReference>
<dbReference type="InterPro" id="IPR050881">
    <property type="entry name" value="LL-DAP_aminotransferase"/>
</dbReference>
<evidence type="ECO:0000313" key="7">
    <source>
        <dbReference type="Proteomes" id="UP000219331"/>
    </source>
</evidence>
<gene>
    <name evidence="6" type="ORF">SAMN05421512_10315</name>
</gene>
<keyword evidence="3 4" id="KW-0808">Transferase</keyword>
<evidence type="ECO:0000259" key="5">
    <source>
        <dbReference type="Pfam" id="PF00155"/>
    </source>
</evidence>
<feature type="domain" description="Aminotransferase class I/classII large" evidence="5">
    <location>
        <begin position="39"/>
        <end position="400"/>
    </location>
</feature>
<dbReference type="InterPro" id="IPR015424">
    <property type="entry name" value="PyrdxlP-dep_Trfase"/>
</dbReference>
<comment type="cofactor">
    <cofactor evidence="1 4">
        <name>pyridoxal 5'-phosphate</name>
        <dbReference type="ChEBI" id="CHEBI:597326"/>
    </cofactor>
</comment>
<dbReference type="PANTHER" id="PTHR42832">
    <property type="entry name" value="AMINO ACID AMINOTRANSFERASE"/>
    <property type="match status" value="1"/>
</dbReference>
<dbReference type="Gene3D" id="3.40.640.10">
    <property type="entry name" value="Type I PLP-dependent aspartate aminotransferase-like (Major domain)"/>
    <property type="match status" value="1"/>
</dbReference>
<dbReference type="OrthoDB" id="9813612at2"/>
<evidence type="ECO:0000256" key="3">
    <source>
        <dbReference type="ARBA" id="ARBA00022679"/>
    </source>
</evidence>
<dbReference type="Gene3D" id="3.90.1150.10">
    <property type="entry name" value="Aspartate Aminotransferase, domain 1"/>
    <property type="match status" value="1"/>
</dbReference>
<proteinExistence type="inferred from homology"/>
<evidence type="ECO:0000313" key="6">
    <source>
        <dbReference type="EMBL" id="SOB98903.1"/>
    </source>
</evidence>
<dbReference type="Proteomes" id="UP000219331">
    <property type="component" value="Unassembled WGS sequence"/>
</dbReference>
<accession>A0A285RWP8</accession>
<dbReference type="PROSITE" id="PS00105">
    <property type="entry name" value="AA_TRANSFER_CLASS_1"/>
    <property type="match status" value="1"/>
</dbReference>
<keyword evidence="2 4" id="KW-0032">Aminotransferase</keyword>
<organism evidence="6 7">
    <name type="scientific">Stappia indica</name>
    <dbReference type="NCBI Taxonomy" id="538381"/>
    <lineage>
        <taxon>Bacteria</taxon>
        <taxon>Pseudomonadati</taxon>
        <taxon>Pseudomonadota</taxon>
        <taxon>Alphaproteobacteria</taxon>
        <taxon>Hyphomicrobiales</taxon>
        <taxon>Stappiaceae</taxon>
        <taxon>Stappia</taxon>
    </lineage>
</organism>
<dbReference type="AlphaFoldDB" id="A0A285RWP8"/>
<evidence type="ECO:0000256" key="4">
    <source>
        <dbReference type="RuleBase" id="RU000481"/>
    </source>
</evidence>
<dbReference type="InterPro" id="IPR004838">
    <property type="entry name" value="NHTrfase_class1_PyrdxlP-BS"/>
</dbReference>
<protein>
    <recommendedName>
        <fullName evidence="4">Aminotransferase</fullName>
        <ecNumber evidence="4">2.6.1.-</ecNumber>
    </recommendedName>
</protein>
<name>A0A285RWP8_9HYPH</name>
<dbReference type="RefSeq" id="WP_097174207.1">
    <property type="nucleotide sequence ID" value="NZ_OBML01000003.1"/>
</dbReference>